<keyword evidence="2" id="KW-0808">Transferase</keyword>
<gene>
    <name evidence="2" type="ORF">ENSA5_69890</name>
</gene>
<dbReference type="InterPro" id="IPR011009">
    <property type="entry name" value="Kinase-like_dom_sf"/>
</dbReference>
<dbReference type="Gene3D" id="3.90.1200.10">
    <property type="match status" value="1"/>
</dbReference>
<comment type="caution">
    <text evidence="2">The sequence shown here is derived from an EMBL/GenBank/DDBJ whole genome shotgun (WGS) entry which is preliminary data.</text>
</comment>
<feature type="domain" description="Aminoglycoside phosphotransferase" evidence="1">
    <location>
        <begin position="45"/>
        <end position="254"/>
    </location>
</feature>
<dbReference type="PANTHER" id="PTHR40086">
    <property type="entry name" value="PHOSPHOTRANSFERASE YTMP-RELATED"/>
    <property type="match status" value="1"/>
</dbReference>
<dbReference type="SUPFAM" id="SSF56112">
    <property type="entry name" value="Protein kinase-like (PK-like)"/>
    <property type="match status" value="1"/>
</dbReference>
<accession>A0A2S9XAK4</accession>
<keyword evidence="2" id="KW-0418">Kinase</keyword>
<keyword evidence="3" id="KW-1185">Reference proteome</keyword>
<dbReference type="PANTHER" id="PTHR40086:SF1">
    <property type="entry name" value="CELL CYCLE REGULATOR CCRZ"/>
    <property type="match status" value="1"/>
</dbReference>
<sequence length="296" mass="31857">MTLGRARDAVLTLVAERVGRPRPASLVRLDGPGGPARVFGVDVELGEGGARAVVVKCFDSPRLFAQERDALGRWLDVTGELGGARVPALVAVAPSERALVYARLPGVRPEPAGADADAPAIHRAAGRFLAALHRLDIPDRDPLPLAEALARRYRSWARAVAQIEGALDADQQRLVEELAPSAASFGAVTRVPCHRDFTPDNWLWDGRRLAVIDFEHARLDLALGDLAKLAVEWPARPELRLAFFAGYGRSLSAADDTRLRIVVALHGLASLAWGLRHGAPRFVAEGQRALALAASW</sequence>
<reference evidence="2 3" key="1">
    <citation type="submission" date="2018-03" db="EMBL/GenBank/DDBJ databases">
        <title>Draft Genome Sequences of the Obligatory Marine Myxobacteria Enhygromyxa salina SWB005.</title>
        <authorList>
            <person name="Poehlein A."/>
            <person name="Moghaddam J.A."/>
            <person name="Harms H."/>
            <person name="Alanjari M."/>
            <person name="Koenig G.M."/>
            <person name="Daniel R."/>
            <person name="Schaeberle T.F."/>
        </authorList>
    </citation>
    <scope>NUCLEOTIDE SEQUENCE [LARGE SCALE GENOMIC DNA]</scope>
    <source>
        <strain evidence="2 3">SWB005</strain>
    </source>
</reference>
<dbReference type="GO" id="GO:0016301">
    <property type="term" value="F:kinase activity"/>
    <property type="evidence" value="ECO:0007669"/>
    <property type="project" value="UniProtKB-KW"/>
</dbReference>
<evidence type="ECO:0000259" key="1">
    <source>
        <dbReference type="Pfam" id="PF01636"/>
    </source>
</evidence>
<dbReference type="RefSeq" id="WP_106396099.1">
    <property type="nucleotide sequence ID" value="NZ_PVNK01000311.1"/>
</dbReference>
<dbReference type="Proteomes" id="UP000237968">
    <property type="component" value="Unassembled WGS sequence"/>
</dbReference>
<proteinExistence type="predicted"/>
<evidence type="ECO:0000313" key="3">
    <source>
        <dbReference type="Proteomes" id="UP000237968"/>
    </source>
</evidence>
<organism evidence="2 3">
    <name type="scientific">Enhygromyxa salina</name>
    <dbReference type="NCBI Taxonomy" id="215803"/>
    <lineage>
        <taxon>Bacteria</taxon>
        <taxon>Pseudomonadati</taxon>
        <taxon>Myxococcota</taxon>
        <taxon>Polyangia</taxon>
        <taxon>Nannocystales</taxon>
        <taxon>Nannocystaceae</taxon>
        <taxon>Enhygromyxa</taxon>
    </lineage>
</organism>
<dbReference type="OrthoDB" id="179763at2"/>
<name>A0A2S9XAK4_9BACT</name>
<dbReference type="AlphaFoldDB" id="A0A2S9XAK4"/>
<dbReference type="InterPro" id="IPR002575">
    <property type="entry name" value="Aminoglycoside_PTrfase"/>
</dbReference>
<dbReference type="EMBL" id="PVNK01000311">
    <property type="protein sequence ID" value="PRP89883.1"/>
    <property type="molecule type" value="Genomic_DNA"/>
</dbReference>
<dbReference type="InterPro" id="IPR052077">
    <property type="entry name" value="CcrZ_PhaseVar_Mediator"/>
</dbReference>
<evidence type="ECO:0000313" key="2">
    <source>
        <dbReference type="EMBL" id="PRP89883.1"/>
    </source>
</evidence>
<protein>
    <submittedName>
        <fullName evidence="2">Homoserine kinase</fullName>
    </submittedName>
</protein>
<dbReference type="Pfam" id="PF01636">
    <property type="entry name" value="APH"/>
    <property type="match status" value="1"/>
</dbReference>